<organism evidence="1">
    <name type="scientific">bioreactor metagenome</name>
    <dbReference type="NCBI Taxonomy" id="1076179"/>
    <lineage>
        <taxon>unclassified sequences</taxon>
        <taxon>metagenomes</taxon>
        <taxon>ecological metagenomes</taxon>
    </lineage>
</organism>
<protein>
    <submittedName>
        <fullName evidence="1">Uncharacterized protein</fullName>
    </submittedName>
</protein>
<proteinExistence type="predicted"/>
<accession>A0A645EYU6</accession>
<dbReference type="AlphaFoldDB" id="A0A645EYU6"/>
<sequence>MDKILRMIRCGLNPEVDERLNLLIIGRDRGEQRGNRILIRLCIVRNKLDEPLCRQADIFNISRRLICLNQRSEFLRGCGGDFLRIGERGFLRRA</sequence>
<dbReference type="EMBL" id="VSSQ01052580">
    <property type="protein sequence ID" value="MPN06650.1"/>
    <property type="molecule type" value="Genomic_DNA"/>
</dbReference>
<comment type="caution">
    <text evidence="1">The sequence shown here is derived from an EMBL/GenBank/DDBJ whole genome shotgun (WGS) entry which is preliminary data.</text>
</comment>
<reference evidence="1" key="1">
    <citation type="submission" date="2019-08" db="EMBL/GenBank/DDBJ databases">
        <authorList>
            <person name="Kucharzyk K."/>
            <person name="Murdoch R.W."/>
            <person name="Higgins S."/>
            <person name="Loffler F."/>
        </authorList>
    </citation>
    <scope>NUCLEOTIDE SEQUENCE</scope>
</reference>
<gene>
    <name evidence="1" type="ORF">SDC9_153906</name>
</gene>
<evidence type="ECO:0000313" key="1">
    <source>
        <dbReference type="EMBL" id="MPN06650.1"/>
    </source>
</evidence>
<name>A0A645EYU6_9ZZZZ</name>